<dbReference type="Gene3D" id="2.120.10.80">
    <property type="entry name" value="Kelch-type beta propeller"/>
    <property type="match status" value="2"/>
</dbReference>
<evidence type="ECO:0000256" key="1">
    <source>
        <dbReference type="SAM" id="SignalP"/>
    </source>
</evidence>
<keyword evidence="3" id="KW-1185">Reference proteome</keyword>
<sequence length="299" mass="33416">MMACRRMLDITLCVAAFFASAVLSQESNVTWTEIYYAVGEVPARRQLHTAVVTPAGRMWIFGGYESFGAFTYMDDTWYIDLQVSVDSWGQLWPGTKPAARGRHQSVFAPTGKLWIHGGEDNSNSVLSDLWYLQTEDLSSPTWTEVSAGNPQVRKDHSAVLTASGKMFICFGDDGSSRLVSLHYIDLEEQSPWWTMVTPCCNQPPSARISRRAQLSDAGRMWVFGGYGDNRFWNDTWWIDVEDGSPNWNEVATGTAPDARADAATVLTSTGRFWVFGGSLSGSILESDLWYMDVEVRLTQ</sequence>
<dbReference type="InterPro" id="IPR015915">
    <property type="entry name" value="Kelch-typ_b-propeller"/>
</dbReference>
<dbReference type="AlphaFoldDB" id="A0A1Q9F5M0"/>
<dbReference type="EMBL" id="LSRX01000008">
    <property type="protein sequence ID" value="OLQ14994.1"/>
    <property type="molecule type" value="Genomic_DNA"/>
</dbReference>
<keyword evidence="1" id="KW-0732">Signal</keyword>
<dbReference type="PANTHER" id="PTHR46175">
    <property type="entry name" value="BACTERIOOPSIN TRANSCRIPTIONAL ACTIVATOR"/>
    <property type="match status" value="1"/>
</dbReference>
<dbReference type="PANTHER" id="PTHR46175:SF4">
    <property type="entry name" value="BACTERIOOPSIN TRANSCRIPTIONAL ACTIVATOR"/>
    <property type="match status" value="1"/>
</dbReference>
<protein>
    <submittedName>
        <fullName evidence="2">Adagio-like protein 3</fullName>
    </submittedName>
</protein>
<dbReference type="SUPFAM" id="SSF117281">
    <property type="entry name" value="Kelch motif"/>
    <property type="match status" value="1"/>
</dbReference>
<gene>
    <name evidence="2" type="ORF">AK812_SmicGene827</name>
</gene>
<dbReference type="OrthoDB" id="10251809at2759"/>
<evidence type="ECO:0000313" key="3">
    <source>
        <dbReference type="Proteomes" id="UP000186817"/>
    </source>
</evidence>
<organism evidence="2 3">
    <name type="scientific">Symbiodinium microadriaticum</name>
    <name type="common">Dinoflagellate</name>
    <name type="synonym">Zooxanthella microadriatica</name>
    <dbReference type="NCBI Taxonomy" id="2951"/>
    <lineage>
        <taxon>Eukaryota</taxon>
        <taxon>Sar</taxon>
        <taxon>Alveolata</taxon>
        <taxon>Dinophyceae</taxon>
        <taxon>Suessiales</taxon>
        <taxon>Symbiodiniaceae</taxon>
        <taxon>Symbiodinium</taxon>
    </lineage>
</organism>
<evidence type="ECO:0000313" key="2">
    <source>
        <dbReference type="EMBL" id="OLQ14994.1"/>
    </source>
</evidence>
<feature type="chain" id="PRO_5012932155" evidence="1">
    <location>
        <begin position="25"/>
        <end position="299"/>
    </location>
</feature>
<proteinExistence type="predicted"/>
<accession>A0A1Q9F5M0</accession>
<comment type="caution">
    <text evidence="2">The sequence shown here is derived from an EMBL/GenBank/DDBJ whole genome shotgun (WGS) entry which is preliminary data.</text>
</comment>
<feature type="signal peptide" evidence="1">
    <location>
        <begin position="1"/>
        <end position="24"/>
    </location>
</feature>
<dbReference type="Pfam" id="PF24681">
    <property type="entry name" value="Kelch_KLHDC2_KLHL20_DRC7"/>
    <property type="match status" value="1"/>
</dbReference>
<dbReference type="Proteomes" id="UP000186817">
    <property type="component" value="Unassembled WGS sequence"/>
</dbReference>
<name>A0A1Q9F5M0_SYMMI</name>
<reference evidence="2 3" key="1">
    <citation type="submission" date="2016-02" db="EMBL/GenBank/DDBJ databases">
        <title>Genome analysis of coral dinoflagellate symbionts highlights evolutionary adaptations to a symbiotic lifestyle.</title>
        <authorList>
            <person name="Aranda M."/>
            <person name="Li Y."/>
            <person name="Liew Y.J."/>
            <person name="Baumgarten S."/>
            <person name="Simakov O."/>
            <person name="Wilson M."/>
            <person name="Piel J."/>
            <person name="Ashoor H."/>
            <person name="Bougouffa S."/>
            <person name="Bajic V.B."/>
            <person name="Ryu T."/>
            <person name="Ravasi T."/>
            <person name="Bayer T."/>
            <person name="Micklem G."/>
            <person name="Kim H."/>
            <person name="Bhak J."/>
            <person name="Lajeunesse T.C."/>
            <person name="Voolstra C.R."/>
        </authorList>
    </citation>
    <scope>NUCLEOTIDE SEQUENCE [LARGE SCALE GENOMIC DNA]</scope>
    <source>
        <strain evidence="2 3">CCMP2467</strain>
    </source>
</reference>